<dbReference type="AlphaFoldDB" id="A0A938YA98"/>
<reference evidence="2" key="1">
    <citation type="submission" date="2021-01" db="EMBL/GenBank/DDBJ databases">
        <title>YIM 132084 draft genome.</title>
        <authorList>
            <person name="An D."/>
        </authorList>
    </citation>
    <scope>NUCLEOTIDE SEQUENCE</scope>
    <source>
        <strain evidence="2">YIM 132084</strain>
    </source>
</reference>
<evidence type="ECO:0000313" key="2">
    <source>
        <dbReference type="EMBL" id="MBM9466084.1"/>
    </source>
</evidence>
<dbReference type="NCBIfam" id="TIGR01764">
    <property type="entry name" value="excise"/>
    <property type="match status" value="1"/>
</dbReference>
<sequence>MTVDLTDRLWMSPDELAPLLNLTGRAVRNACASGDIPAVRIGARWRIPVAKVRELAGLPATNSAA</sequence>
<evidence type="ECO:0000259" key="1">
    <source>
        <dbReference type="Pfam" id="PF12728"/>
    </source>
</evidence>
<gene>
    <name evidence="2" type="ORF">JL106_02170</name>
</gene>
<comment type="caution">
    <text evidence="2">The sequence shown here is derived from an EMBL/GenBank/DDBJ whole genome shotgun (WGS) entry which is preliminary data.</text>
</comment>
<dbReference type="Proteomes" id="UP000663792">
    <property type="component" value="Unassembled WGS sequence"/>
</dbReference>
<evidence type="ECO:0000313" key="3">
    <source>
        <dbReference type="Proteomes" id="UP000663792"/>
    </source>
</evidence>
<dbReference type="InterPro" id="IPR041657">
    <property type="entry name" value="HTH_17"/>
</dbReference>
<dbReference type="EMBL" id="JAERWK010000003">
    <property type="protein sequence ID" value="MBM9466084.1"/>
    <property type="molecule type" value="Genomic_DNA"/>
</dbReference>
<dbReference type="InterPro" id="IPR010093">
    <property type="entry name" value="SinI_DNA-bd"/>
</dbReference>
<name>A0A938YA98_9ACTN</name>
<accession>A0A938YA98</accession>
<keyword evidence="3" id="KW-1185">Reference proteome</keyword>
<dbReference type="Pfam" id="PF12728">
    <property type="entry name" value="HTH_17"/>
    <property type="match status" value="1"/>
</dbReference>
<dbReference type="GO" id="GO:0003677">
    <property type="term" value="F:DNA binding"/>
    <property type="evidence" value="ECO:0007669"/>
    <property type="project" value="InterPro"/>
</dbReference>
<dbReference type="RefSeq" id="WP_205259040.1">
    <property type="nucleotide sequence ID" value="NZ_JAERWK010000003.1"/>
</dbReference>
<organism evidence="2 3">
    <name type="scientific">Nakamurella leprariae</name>
    <dbReference type="NCBI Taxonomy" id="2803911"/>
    <lineage>
        <taxon>Bacteria</taxon>
        <taxon>Bacillati</taxon>
        <taxon>Actinomycetota</taxon>
        <taxon>Actinomycetes</taxon>
        <taxon>Nakamurellales</taxon>
        <taxon>Nakamurellaceae</taxon>
        <taxon>Nakamurella</taxon>
    </lineage>
</organism>
<proteinExistence type="predicted"/>
<protein>
    <submittedName>
        <fullName evidence="2">Helix-turn-helix domain-containing protein</fullName>
    </submittedName>
</protein>
<feature type="domain" description="Helix-turn-helix" evidence="1">
    <location>
        <begin position="10"/>
        <end position="55"/>
    </location>
</feature>